<dbReference type="STRING" id="988821.SAMN05421867_103157"/>
<proteinExistence type="predicted"/>
<evidence type="ECO:0000256" key="2">
    <source>
        <dbReference type="SAM" id="Phobius"/>
    </source>
</evidence>
<feature type="compositionally biased region" description="Low complexity" evidence="1">
    <location>
        <begin position="87"/>
        <end position="113"/>
    </location>
</feature>
<protein>
    <recommendedName>
        <fullName evidence="5">DUF4232 domain-containing protein</fullName>
    </recommendedName>
</protein>
<accession>A0A1I0WQ36</accession>
<sequence length="246" mass="24004">MPASTRAPSGRPSPGGARPGTGAARPLPAHVYRRRRAVALVVLLALVAAVVVAVVAVVRLLSPDEGAAATDGPAAGALVAGVAGGQASAQGATGDASGAEGAPAAAPSPSPSEISGVPLCTADALRVAAVPTTTAFPAGTDPTFTLRIENTGDDPCLVDAGDAHREVVLTSGDDRVWSPRDCVPEGEGSRLLLLAGGSGDEQSLAWDRVRSAPGCPGGQATAGSGTYALTFSVAGATAQPAVFTLG</sequence>
<name>A0A1I0WQ36_9CELL</name>
<evidence type="ECO:0000256" key="1">
    <source>
        <dbReference type="SAM" id="MobiDB-lite"/>
    </source>
</evidence>
<dbReference type="AlphaFoldDB" id="A0A1I0WQ36"/>
<keyword evidence="4" id="KW-1185">Reference proteome</keyword>
<keyword evidence="2" id="KW-0812">Transmembrane</keyword>
<feature type="transmembrane region" description="Helical" evidence="2">
    <location>
        <begin position="37"/>
        <end position="61"/>
    </location>
</feature>
<dbReference type="RefSeq" id="WP_239078608.1">
    <property type="nucleotide sequence ID" value="NZ_BONM01000002.1"/>
</dbReference>
<keyword evidence="2" id="KW-1133">Transmembrane helix</keyword>
<keyword evidence="2" id="KW-0472">Membrane</keyword>
<organism evidence="3 4">
    <name type="scientific">Cellulomonas marina</name>
    <dbReference type="NCBI Taxonomy" id="988821"/>
    <lineage>
        <taxon>Bacteria</taxon>
        <taxon>Bacillati</taxon>
        <taxon>Actinomycetota</taxon>
        <taxon>Actinomycetes</taxon>
        <taxon>Micrococcales</taxon>
        <taxon>Cellulomonadaceae</taxon>
        <taxon>Cellulomonas</taxon>
    </lineage>
</organism>
<reference evidence="3 4" key="1">
    <citation type="submission" date="2016-10" db="EMBL/GenBank/DDBJ databases">
        <authorList>
            <person name="de Groot N.N."/>
        </authorList>
    </citation>
    <scope>NUCLEOTIDE SEQUENCE [LARGE SCALE GENOMIC DNA]</scope>
    <source>
        <strain evidence="3 4">CGMCC 4.6945</strain>
    </source>
</reference>
<feature type="region of interest" description="Disordered" evidence="1">
    <location>
        <begin position="87"/>
        <end position="115"/>
    </location>
</feature>
<dbReference type="EMBL" id="FOKA01000003">
    <property type="protein sequence ID" value="SFA90885.1"/>
    <property type="molecule type" value="Genomic_DNA"/>
</dbReference>
<evidence type="ECO:0008006" key="5">
    <source>
        <dbReference type="Google" id="ProtNLM"/>
    </source>
</evidence>
<evidence type="ECO:0000313" key="3">
    <source>
        <dbReference type="EMBL" id="SFA90885.1"/>
    </source>
</evidence>
<dbReference type="Proteomes" id="UP000199012">
    <property type="component" value="Unassembled WGS sequence"/>
</dbReference>
<feature type="region of interest" description="Disordered" evidence="1">
    <location>
        <begin position="1"/>
        <end position="25"/>
    </location>
</feature>
<evidence type="ECO:0000313" key="4">
    <source>
        <dbReference type="Proteomes" id="UP000199012"/>
    </source>
</evidence>
<gene>
    <name evidence="3" type="ORF">SAMN05421867_103157</name>
</gene>